<feature type="compositionally biased region" description="Polar residues" evidence="1">
    <location>
        <begin position="56"/>
        <end position="66"/>
    </location>
</feature>
<evidence type="ECO:0000313" key="3">
    <source>
        <dbReference type="Proteomes" id="UP001501470"/>
    </source>
</evidence>
<name>A0ABN2B3W5_9ACTN</name>
<keyword evidence="3" id="KW-1185">Reference proteome</keyword>
<gene>
    <name evidence="2" type="ORF">GCM10009827_057450</name>
</gene>
<organism evidence="2 3">
    <name type="scientific">Dactylosporangium maewongense</name>
    <dbReference type="NCBI Taxonomy" id="634393"/>
    <lineage>
        <taxon>Bacteria</taxon>
        <taxon>Bacillati</taxon>
        <taxon>Actinomycetota</taxon>
        <taxon>Actinomycetes</taxon>
        <taxon>Micromonosporales</taxon>
        <taxon>Micromonosporaceae</taxon>
        <taxon>Dactylosporangium</taxon>
    </lineage>
</organism>
<reference evidence="2 3" key="1">
    <citation type="journal article" date="2019" name="Int. J. Syst. Evol. Microbiol.">
        <title>The Global Catalogue of Microorganisms (GCM) 10K type strain sequencing project: providing services to taxonomists for standard genome sequencing and annotation.</title>
        <authorList>
            <consortium name="The Broad Institute Genomics Platform"/>
            <consortium name="The Broad Institute Genome Sequencing Center for Infectious Disease"/>
            <person name="Wu L."/>
            <person name="Ma J."/>
        </authorList>
    </citation>
    <scope>NUCLEOTIDE SEQUENCE [LARGE SCALE GENOMIC DNA]</scope>
    <source>
        <strain evidence="2 3">JCM 15933</strain>
    </source>
</reference>
<feature type="compositionally biased region" description="Pro residues" evidence="1">
    <location>
        <begin position="45"/>
        <end position="54"/>
    </location>
</feature>
<comment type="caution">
    <text evidence="2">The sequence shown here is derived from an EMBL/GenBank/DDBJ whole genome shotgun (WGS) entry which is preliminary data.</text>
</comment>
<feature type="region of interest" description="Disordered" evidence="1">
    <location>
        <begin position="43"/>
        <end position="66"/>
    </location>
</feature>
<protein>
    <submittedName>
        <fullName evidence="2">Uncharacterized protein</fullName>
    </submittedName>
</protein>
<accession>A0ABN2B3W5</accession>
<proteinExistence type="predicted"/>
<dbReference type="Proteomes" id="UP001501470">
    <property type="component" value="Unassembled WGS sequence"/>
</dbReference>
<evidence type="ECO:0000256" key="1">
    <source>
        <dbReference type="SAM" id="MobiDB-lite"/>
    </source>
</evidence>
<sequence length="66" mass="7251">MMPGAHTGLSPEWDRGFDVAFAELISHDHDFVDTEFTALTIANWPAPPDSPPPASTRRNQTLSDNT</sequence>
<dbReference type="EMBL" id="BAAAQD010000012">
    <property type="protein sequence ID" value="GAA1532139.1"/>
    <property type="molecule type" value="Genomic_DNA"/>
</dbReference>
<evidence type="ECO:0000313" key="2">
    <source>
        <dbReference type="EMBL" id="GAA1532139.1"/>
    </source>
</evidence>